<dbReference type="PANTHER" id="PTHR30445">
    <property type="entry name" value="K(+)_H(+) ANTIPORTER SUBUNIT KHTT"/>
    <property type="match status" value="1"/>
</dbReference>
<proteinExistence type="predicted"/>
<dbReference type="Proteomes" id="UP000523000">
    <property type="component" value="Unassembled WGS sequence"/>
</dbReference>
<dbReference type="GO" id="GO:0008324">
    <property type="term" value="F:monoatomic cation transmembrane transporter activity"/>
    <property type="evidence" value="ECO:0007669"/>
    <property type="project" value="InterPro"/>
</dbReference>
<evidence type="ECO:0000313" key="2">
    <source>
        <dbReference type="EMBL" id="MBB2994306.1"/>
    </source>
</evidence>
<name>A0A839QJU7_9MICC</name>
<accession>A0A839QJU7</accession>
<keyword evidence="3" id="KW-1185">Reference proteome</keyword>
<feature type="domain" description="RCK C-terminal" evidence="1">
    <location>
        <begin position="75"/>
        <end position="159"/>
    </location>
</feature>
<dbReference type="Pfam" id="PF25991">
    <property type="entry name" value="KhtT_N"/>
    <property type="match status" value="1"/>
</dbReference>
<dbReference type="GO" id="GO:0006813">
    <property type="term" value="P:potassium ion transport"/>
    <property type="evidence" value="ECO:0007669"/>
    <property type="project" value="InterPro"/>
</dbReference>
<evidence type="ECO:0000313" key="3">
    <source>
        <dbReference type="Proteomes" id="UP000523000"/>
    </source>
</evidence>
<dbReference type="InterPro" id="IPR026278">
    <property type="entry name" value="KhtT"/>
</dbReference>
<dbReference type="InterPro" id="IPR036721">
    <property type="entry name" value="RCK_C_sf"/>
</dbReference>
<reference evidence="2 3" key="1">
    <citation type="submission" date="2020-08" db="EMBL/GenBank/DDBJ databases">
        <title>Sequencing the genomes of 1000 actinobacteria strains.</title>
        <authorList>
            <person name="Klenk H.-P."/>
        </authorList>
    </citation>
    <scope>NUCLEOTIDE SEQUENCE [LARGE SCALE GENOMIC DNA]</scope>
    <source>
        <strain evidence="2 3">DSM 22826</strain>
    </source>
</reference>
<dbReference type="SUPFAM" id="SSF116726">
    <property type="entry name" value="TrkA C-terminal domain-like"/>
    <property type="match status" value="1"/>
</dbReference>
<comment type="caution">
    <text evidence="2">The sequence shown here is derived from an EMBL/GenBank/DDBJ whole genome shotgun (WGS) entry which is preliminary data.</text>
</comment>
<evidence type="ECO:0000259" key="1">
    <source>
        <dbReference type="PROSITE" id="PS51202"/>
    </source>
</evidence>
<dbReference type="InterPro" id="IPR050144">
    <property type="entry name" value="AAE_transporter"/>
</dbReference>
<protein>
    <submittedName>
        <fullName evidence="2">TrkA domain protein</fullName>
    </submittedName>
</protein>
<dbReference type="AlphaFoldDB" id="A0A839QJU7"/>
<organism evidence="2 3">
    <name type="scientific">Paeniglutamicibacter cryotolerans</name>
    <dbReference type="NCBI Taxonomy" id="670079"/>
    <lineage>
        <taxon>Bacteria</taxon>
        <taxon>Bacillati</taxon>
        <taxon>Actinomycetota</taxon>
        <taxon>Actinomycetes</taxon>
        <taxon>Micrococcales</taxon>
        <taxon>Micrococcaceae</taxon>
        <taxon>Paeniglutamicibacter</taxon>
    </lineage>
</organism>
<gene>
    <name evidence="2" type="ORF">E9229_000497</name>
</gene>
<dbReference type="Gene3D" id="3.30.70.1450">
    <property type="entry name" value="Regulator of K+ conductance, C-terminal domain"/>
    <property type="match status" value="1"/>
</dbReference>
<sequence>MNFEDTPLPGIGVRREITLATGRRVGVVMLRDGDMELIISRREDPDACAAAIPLNSEEAAALGAMLGAPQLVAHLTDQHSELPGVNTQQFVISADSPYVEQTLGDTKLRTRTGVSVVAIARGGRVVPSPKPDFELGLGDVLIIVGTTSGLENAAHIIHDG</sequence>
<dbReference type="EMBL" id="JACHVS010000001">
    <property type="protein sequence ID" value="MBB2994306.1"/>
    <property type="molecule type" value="Genomic_DNA"/>
</dbReference>
<dbReference type="PANTHER" id="PTHR30445:SF8">
    <property type="entry name" value="K(+)_H(+) ANTIPORTER SUBUNIT KHTT"/>
    <property type="match status" value="1"/>
</dbReference>
<dbReference type="PROSITE" id="PS51202">
    <property type="entry name" value="RCK_C"/>
    <property type="match status" value="1"/>
</dbReference>
<dbReference type="PIRSF" id="PIRSF005028">
    <property type="entry name" value="KhtT"/>
    <property type="match status" value="1"/>
</dbReference>
<dbReference type="Pfam" id="PF02080">
    <property type="entry name" value="TrkA_C"/>
    <property type="match status" value="1"/>
</dbReference>
<dbReference type="InterPro" id="IPR058776">
    <property type="entry name" value="KhtT-like_N"/>
</dbReference>
<dbReference type="RefSeq" id="WP_183509683.1">
    <property type="nucleotide sequence ID" value="NZ_BAABGK010000031.1"/>
</dbReference>
<dbReference type="InterPro" id="IPR006037">
    <property type="entry name" value="RCK_C"/>
</dbReference>